<evidence type="ECO:0000313" key="3">
    <source>
        <dbReference type="Proteomes" id="UP000053825"/>
    </source>
</evidence>
<proteinExistence type="predicted"/>
<reference evidence="2 3" key="1">
    <citation type="submission" date="2015-07" db="EMBL/GenBank/DDBJ databases">
        <title>The genome of Habropoda laboriosa.</title>
        <authorList>
            <person name="Pan H."/>
            <person name="Kapheim K."/>
        </authorList>
    </citation>
    <scope>NUCLEOTIDE SEQUENCE [LARGE SCALE GENOMIC DNA]</scope>
    <source>
        <strain evidence="2">0110345459</strain>
    </source>
</reference>
<dbReference type="STRING" id="597456.A0A0L7QYA4"/>
<organism evidence="2 3">
    <name type="scientific">Habropoda laboriosa</name>
    <dbReference type="NCBI Taxonomy" id="597456"/>
    <lineage>
        <taxon>Eukaryota</taxon>
        <taxon>Metazoa</taxon>
        <taxon>Ecdysozoa</taxon>
        <taxon>Arthropoda</taxon>
        <taxon>Hexapoda</taxon>
        <taxon>Insecta</taxon>
        <taxon>Pterygota</taxon>
        <taxon>Neoptera</taxon>
        <taxon>Endopterygota</taxon>
        <taxon>Hymenoptera</taxon>
        <taxon>Apocrita</taxon>
        <taxon>Aculeata</taxon>
        <taxon>Apoidea</taxon>
        <taxon>Anthophila</taxon>
        <taxon>Apidae</taxon>
        <taxon>Habropoda</taxon>
    </lineage>
</organism>
<accession>A0A0L7QYA4</accession>
<gene>
    <name evidence="2" type="ORF">WH47_03090</name>
</gene>
<evidence type="ECO:0000313" key="2">
    <source>
        <dbReference type="EMBL" id="KOC63588.1"/>
    </source>
</evidence>
<feature type="compositionally biased region" description="Polar residues" evidence="1">
    <location>
        <begin position="260"/>
        <end position="293"/>
    </location>
</feature>
<keyword evidence="3" id="KW-1185">Reference proteome</keyword>
<dbReference type="Pfam" id="PF03564">
    <property type="entry name" value="DUF1759"/>
    <property type="match status" value="1"/>
</dbReference>
<name>A0A0L7QYA4_9HYME</name>
<dbReference type="PANTHER" id="PTHR47331:SF1">
    <property type="entry name" value="GAG-LIKE PROTEIN"/>
    <property type="match status" value="1"/>
</dbReference>
<sequence>MRLPTFDGTIEKWTSYFDIFCSMIDRNDDLTPVQKLQYLRSTVVGKAATCIQSLSITDANYADALELLKEKYDCTRRILLSHCDAIRDIPVNQHLRALKNLGENIASWNSIPVSIILSKVSSDTAWHWELTIKDKKMPAYTSLLEFLEKRANCAPAAVSKPLPAPSGRQHENYRNTRFAAPRGHAFVSVQTSQCMICNNNHETRYCATLRAQPVQERIKTIELADLCPNCLGKKHPIRLCPSGSCRVCNKKHHTLLHKTWPTQQSENNTSPSPRSNPRTIENPPASYQPSTSD</sequence>
<dbReference type="AlphaFoldDB" id="A0A0L7QYA4"/>
<dbReference type="InterPro" id="IPR005312">
    <property type="entry name" value="DUF1759"/>
</dbReference>
<evidence type="ECO:0000256" key="1">
    <source>
        <dbReference type="SAM" id="MobiDB-lite"/>
    </source>
</evidence>
<protein>
    <submittedName>
        <fullName evidence="2">Uncharacterized protein</fullName>
    </submittedName>
</protein>
<dbReference type="EMBL" id="KQ414693">
    <property type="protein sequence ID" value="KOC63588.1"/>
    <property type="molecule type" value="Genomic_DNA"/>
</dbReference>
<dbReference type="PANTHER" id="PTHR47331">
    <property type="entry name" value="PHD-TYPE DOMAIN-CONTAINING PROTEIN"/>
    <property type="match status" value="1"/>
</dbReference>
<dbReference type="OrthoDB" id="7613980at2759"/>
<dbReference type="Proteomes" id="UP000053825">
    <property type="component" value="Unassembled WGS sequence"/>
</dbReference>
<feature type="region of interest" description="Disordered" evidence="1">
    <location>
        <begin position="259"/>
        <end position="293"/>
    </location>
</feature>